<dbReference type="Proteomes" id="UP001596310">
    <property type="component" value="Unassembled WGS sequence"/>
</dbReference>
<dbReference type="RefSeq" id="WP_125602295.1">
    <property type="nucleotide sequence ID" value="NZ_JBHSSM010000026.1"/>
</dbReference>
<sequence>MRWAWRWWMADVVGLQVGLGVVERCGHDFEIFGSTPKISKLGLILGGKAAKNNIAADSPPARPSAN</sequence>
<gene>
    <name evidence="1" type="ORF">ACFQHW_11605</name>
</gene>
<keyword evidence="2" id="KW-1185">Reference proteome</keyword>
<name>A0ABW1URA8_9LACO</name>
<proteinExistence type="predicted"/>
<evidence type="ECO:0000313" key="2">
    <source>
        <dbReference type="Proteomes" id="UP001596310"/>
    </source>
</evidence>
<dbReference type="EMBL" id="JBHSSM010000026">
    <property type="protein sequence ID" value="MFC6316211.1"/>
    <property type="molecule type" value="Genomic_DNA"/>
</dbReference>
<protein>
    <submittedName>
        <fullName evidence="1">Uncharacterized protein</fullName>
    </submittedName>
</protein>
<evidence type="ECO:0000313" key="1">
    <source>
        <dbReference type="EMBL" id="MFC6316211.1"/>
    </source>
</evidence>
<reference evidence="2" key="1">
    <citation type="journal article" date="2019" name="Int. J. Syst. Evol. Microbiol.">
        <title>The Global Catalogue of Microorganisms (GCM) 10K type strain sequencing project: providing services to taxonomists for standard genome sequencing and annotation.</title>
        <authorList>
            <consortium name="The Broad Institute Genomics Platform"/>
            <consortium name="The Broad Institute Genome Sequencing Center for Infectious Disease"/>
            <person name="Wu L."/>
            <person name="Ma J."/>
        </authorList>
    </citation>
    <scope>NUCLEOTIDE SEQUENCE [LARGE SCALE GENOMIC DNA]</scope>
    <source>
        <strain evidence="2">CCM 8897</strain>
    </source>
</reference>
<comment type="caution">
    <text evidence="1">The sequence shown here is derived from an EMBL/GenBank/DDBJ whole genome shotgun (WGS) entry which is preliminary data.</text>
</comment>
<accession>A0ABW1URA8</accession>
<organism evidence="1 2">
    <name type="scientific">Lapidilactobacillus achengensis</name>
    <dbReference type="NCBI Taxonomy" id="2486000"/>
    <lineage>
        <taxon>Bacteria</taxon>
        <taxon>Bacillati</taxon>
        <taxon>Bacillota</taxon>
        <taxon>Bacilli</taxon>
        <taxon>Lactobacillales</taxon>
        <taxon>Lactobacillaceae</taxon>
        <taxon>Lapidilactobacillus</taxon>
    </lineage>
</organism>